<dbReference type="Proteomes" id="UP001432011">
    <property type="component" value="Chromosome"/>
</dbReference>
<evidence type="ECO:0008006" key="3">
    <source>
        <dbReference type="Google" id="ProtNLM"/>
    </source>
</evidence>
<evidence type="ECO:0000313" key="1">
    <source>
        <dbReference type="EMBL" id="WUP73008.1"/>
    </source>
</evidence>
<evidence type="ECO:0000313" key="2">
    <source>
        <dbReference type="Proteomes" id="UP001432011"/>
    </source>
</evidence>
<dbReference type="RefSeq" id="WP_142650234.1">
    <property type="nucleotide sequence ID" value="NZ_CP108085.1"/>
</dbReference>
<dbReference type="EMBL" id="CP108085">
    <property type="protein sequence ID" value="WUP73008.1"/>
    <property type="molecule type" value="Genomic_DNA"/>
</dbReference>
<organism evidence="1 2">
    <name type="scientific">Microbispora hainanensis</name>
    <dbReference type="NCBI Taxonomy" id="568844"/>
    <lineage>
        <taxon>Bacteria</taxon>
        <taxon>Bacillati</taxon>
        <taxon>Actinomycetota</taxon>
        <taxon>Actinomycetes</taxon>
        <taxon>Streptosporangiales</taxon>
        <taxon>Streptosporangiaceae</taxon>
        <taxon>Microbispora</taxon>
    </lineage>
</organism>
<sequence length="156" mass="17803">METVPTEVALGSIREVPFGELIIALYASDMPDAGPAPEDLPVGQLVGWAVQGIARLGEVEVWHRDYRMRRRQIDSCEVFGNATREQYAADLALRLDEAMEQIGIDREPPFGWVWVLPDGEDFAWQQWMSLRDVEFCFRLCGHSPQEARRRLAEVTQ</sequence>
<accession>A0ABZ1SKP1</accession>
<reference evidence="1" key="1">
    <citation type="submission" date="2022-10" db="EMBL/GenBank/DDBJ databases">
        <title>The complete genomes of actinobacterial strains from the NBC collection.</title>
        <authorList>
            <person name="Joergensen T.S."/>
            <person name="Alvarez Arevalo M."/>
            <person name="Sterndorff E.B."/>
            <person name="Faurdal D."/>
            <person name="Vuksanovic O."/>
            <person name="Mourched A.-S."/>
            <person name="Charusanti P."/>
            <person name="Shaw S."/>
            <person name="Blin K."/>
            <person name="Weber T."/>
        </authorList>
    </citation>
    <scope>NUCLEOTIDE SEQUENCE</scope>
    <source>
        <strain evidence="1">NBC_00254</strain>
    </source>
</reference>
<gene>
    <name evidence="1" type="ORF">OG913_26810</name>
</gene>
<proteinExistence type="predicted"/>
<name>A0ABZ1SKP1_9ACTN</name>
<keyword evidence="2" id="KW-1185">Reference proteome</keyword>
<protein>
    <recommendedName>
        <fullName evidence="3">DUF2199 domain-containing protein</fullName>
    </recommendedName>
</protein>